<comment type="function">
    <text evidence="8">Displays several functions associated with host defense: it promotes agglutination, bacterial capsular swelling, phagocytosis and complement fixation through its calcium-dependent binding to phosphorylcholine. Can interact with DNA and histones and may scavenge nuclear material released from damaged circulating cells.</text>
</comment>
<evidence type="ECO:0000256" key="10">
    <source>
        <dbReference type="PROSITE-ProRule" id="PRU01172"/>
    </source>
</evidence>
<comment type="caution">
    <text evidence="10">Lacks conserved residue(s) required for the propagation of feature annotation.</text>
</comment>
<evidence type="ECO:0000256" key="1">
    <source>
        <dbReference type="ARBA" id="ARBA00001913"/>
    </source>
</evidence>
<evidence type="ECO:0000256" key="6">
    <source>
        <dbReference type="ARBA" id="ARBA00022837"/>
    </source>
</evidence>
<dbReference type="GO" id="GO:0045087">
    <property type="term" value="P:innate immune response"/>
    <property type="evidence" value="ECO:0007669"/>
    <property type="project" value="TreeGrafter"/>
</dbReference>
<evidence type="ECO:0000256" key="9">
    <source>
        <dbReference type="ARBA" id="ARBA00038102"/>
    </source>
</evidence>
<dbReference type="InterPro" id="IPR001759">
    <property type="entry name" value="PTX_dom"/>
</dbReference>
<keyword evidence="7" id="KW-1015">Disulfide bond</keyword>
<dbReference type="InterPro" id="IPR013320">
    <property type="entry name" value="ConA-like_dom_sf"/>
</dbReference>
<dbReference type="GO" id="GO:0030169">
    <property type="term" value="F:low-density lipoprotein particle binding"/>
    <property type="evidence" value="ECO:0007669"/>
    <property type="project" value="TreeGrafter"/>
</dbReference>
<dbReference type="PANTHER" id="PTHR45869:SF7">
    <property type="entry name" value="C-REACTIVE PROTEIN"/>
    <property type="match status" value="1"/>
</dbReference>
<evidence type="ECO:0000313" key="14">
    <source>
        <dbReference type="Proteomes" id="UP000694414"/>
    </source>
</evidence>
<comment type="subcellular location">
    <subcellularLocation>
        <location evidence="2">Secreted</location>
    </subcellularLocation>
</comment>
<feature type="chain" id="PRO_5033982292" description="Pentraxin (PTX) domain-containing protein" evidence="11">
    <location>
        <begin position="20"/>
        <end position="103"/>
    </location>
</feature>
<evidence type="ECO:0000256" key="7">
    <source>
        <dbReference type="ARBA" id="ARBA00023157"/>
    </source>
</evidence>
<dbReference type="InterPro" id="IPR051005">
    <property type="entry name" value="Pentraxin_domain"/>
</dbReference>
<evidence type="ECO:0000256" key="5">
    <source>
        <dbReference type="ARBA" id="ARBA00022729"/>
    </source>
</evidence>
<dbReference type="AlphaFoldDB" id="A0A8C9A7Z8"/>
<evidence type="ECO:0000256" key="11">
    <source>
        <dbReference type="SAM" id="SignalP"/>
    </source>
</evidence>
<sequence length="103" mass="11777">MEKLLWCFLVLISFSDVFGQTDMDKKAFVFPTESDNSFVSLKAQLKKPLKAFTVCLHVYIELSKTRGYSIFSYRLQATSKVGLWPDGNEFGVPVEEVSRMLNL</sequence>
<dbReference type="Proteomes" id="UP000694414">
    <property type="component" value="Unplaced"/>
</dbReference>
<reference evidence="13" key="2">
    <citation type="submission" date="2025-09" db="UniProtKB">
        <authorList>
            <consortium name="Ensembl"/>
        </authorList>
    </citation>
    <scope>IDENTIFICATION</scope>
</reference>
<evidence type="ECO:0000259" key="12">
    <source>
        <dbReference type="PROSITE" id="PS51828"/>
    </source>
</evidence>
<dbReference type="Gene3D" id="2.60.120.200">
    <property type="match status" value="1"/>
</dbReference>
<evidence type="ECO:0000256" key="8">
    <source>
        <dbReference type="ARBA" id="ARBA00037561"/>
    </source>
</evidence>
<dbReference type="GO" id="GO:0046872">
    <property type="term" value="F:metal ion binding"/>
    <property type="evidence" value="ECO:0007669"/>
    <property type="project" value="UniProtKB-KW"/>
</dbReference>
<keyword evidence="3" id="KW-0964">Secreted</keyword>
<keyword evidence="14" id="KW-1185">Reference proteome</keyword>
<reference evidence="13" key="1">
    <citation type="submission" date="2025-08" db="UniProtKB">
        <authorList>
            <consortium name="Ensembl"/>
        </authorList>
    </citation>
    <scope>IDENTIFICATION</scope>
</reference>
<evidence type="ECO:0000256" key="3">
    <source>
        <dbReference type="ARBA" id="ARBA00022525"/>
    </source>
</evidence>
<comment type="cofactor">
    <cofactor evidence="1">
        <name>Ca(2+)</name>
        <dbReference type="ChEBI" id="CHEBI:29108"/>
    </cofactor>
</comment>
<dbReference type="PANTHER" id="PTHR45869">
    <property type="entry name" value="C-REACTIVE PROTEIN-RELATED"/>
    <property type="match status" value="1"/>
</dbReference>
<dbReference type="PROSITE" id="PS51828">
    <property type="entry name" value="PTX_2"/>
    <property type="match status" value="1"/>
</dbReference>
<protein>
    <recommendedName>
        <fullName evidence="12">Pentraxin (PTX) domain-containing protein</fullName>
    </recommendedName>
</protein>
<dbReference type="Pfam" id="PF00354">
    <property type="entry name" value="Pentaxin"/>
    <property type="match status" value="1"/>
</dbReference>
<evidence type="ECO:0000313" key="13">
    <source>
        <dbReference type="Ensembl" id="ENSPSMP00000023749.1"/>
    </source>
</evidence>
<feature type="signal peptide" evidence="11">
    <location>
        <begin position="1"/>
        <end position="19"/>
    </location>
</feature>
<proteinExistence type="inferred from homology"/>
<keyword evidence="5 11" id="KW-0732">Signal</keyword>
<organism evidence="13 14">
    <name type="scientific">Prolemur simus</name>
    <name type="common">Greater bamboo lemur</name>
    <name type="synonym">Hapalemur simus</name>
    <dbReference type="NCBI Taxonomy" id="1328070"/>
    <lineage>
        <taxon>Eukaryota</taxon>
        <taxon>Metazoa</taxon>
        <taxon>Chordata</taxon>
        <taxon>Craniata</taxon>
        <taxon>Vertebrata</taxon>
        <taxon>Euteleostomi</taxon>
        <taxon>Mammalia</taxon>
        <taxon>Eutheria</taxon>
        <taxon>Euarchontoglires</taxon>
        <taxon>Primates</taxon>
        <taxon>Strepsirrhini</taxon>
        <taxon>Lemuriformes</taxon>
        <taxon>Lemuridae</taxon>
        <taxon>Prolemur</taxon>
    </lineage>
</organism>
<keyword evidence="6" id="KW-0106">Calcium</keyword>
<dbReference type="Ensembl" id="ENSPSMT00000027572.1">
    <property type="protein sequence ID" value="ENSPSMP00000023749.1"/>
    <property type="gene ID" value="ENSPSMG00000016782.1"/>
</dbReference>
<evidence type="ECO:0000256" key="4">
    <source>
        <dbReference type="ARBA" id="ARBA00022723"/>
    </source>
</evidence>
<dbReference type="GO" id="GO:0005615">
    <property type="term" value="C:extracellular space"/>
    <property type="evidence" value="ECO:0007669"/>
    <property type="project" value="TreeGrafter"/>
</dbReference>
<dbReference type="SUPFAM" id="SSF49899">
    <property type="entry name" value="Concanavalin A-like lectins/glucanases"/>
    <property type="match status" value="1"/>
</dbReference>
<keyword evidence="4" id="KW-0479">Metal-binding</keyword>
<comment type="similarity">
    <text evidence="9">Belongs to the pentraxin family.</text>
</comment>
<evidence type="ECO:0000256" key="2">
    <source>
        <dbReference type="ARBA" id="ARBA00004613"/>
    </source>
</evidence>
<dbReference type="GeneTree" id="ENSGT01100000263515"/>
<name>A0A8C9A7Z8_PROSS</name>
<dbReference type="GO" id="GO:0001849">
    <property type="term" value="F:complement component C1q complex binding"/>
    <property type="evidence" value="ECO:0007669"/>
    <property type="project" value="TreeGrafter"/>
</dbReference>
<accession>A0A8C9A7Z8</accession>
<feature type="domain" description="Pentraxin (PTX)" evidence="12">
    <location>
        <begin position="24"/>
        <end position="103"/>
    </location>
</feature>